<proteinExistence type="predicted"/>
<dbReference type="InterPro" id="IPR000644">
    <property type="entry name" value="CBS_dom"/>
</dbReference>
<feature type="domain" description="CBS" evidence="2">
    <location>
        <begin position="56"/>
        <end position="113"/>
    </location>
</feature>
<accession>A0AAW9KLW4</accession>
<dbReference type="Pfam" id="PF00571">
    <property type="entry name" value="CBS"/>
    <property type="match status" value="1"/>
</dbReference>
<dbReference type="InterPro" id="IPR046342">
    <property type="entry name" value="CBS_dom_sf"/>
</dbReference>
<protein>
    <submittedName>
        <fullName evidence="3">CBS domain-containing protein</fullName>
    </submittedName>
</protein>
<name>A0AAW9KLW4_CLOPF</name>
<dbReference type="PROSITE" id="PS51371">
    <property type="entry name" value="CBS"/>
    <property type="match status" value="1"/>
</dbReference>
<evidence type="ECO:0000259" key="2">
    <source>
        <dbReference type="PROSITE" id="PS51371"/>
    </source>
</evidence>
<evidence type="ECO:0000313" key="4">
    <source>
        <dbReference type="Proteomes" id="UP001288944"/>
    </source>
</evidence>
<sequence>DITIGEIIDILREMEEPEEEELYRIYITDEEDRILGSINPADLILNKPNVKVRDIMSENINVIRHDANVDEAIELAAKYDLLSIPVIDEDDKLIGAVNSHDLIDEILYPLWKKKIK</sequence>
<gene>
    <name evidence="3" type="ORF">GNF83_20315</name>
</gene>
<organism evidence="3 4">
    <name type="scientific">Clostridium perfringens</name>
    <dbReference type="NCBI Taxonomy" id="1502"/>
    <lineage>
        <taxon>Bacteria</taxon>
        <taxon>Bacillati</taxon>
        <taxon>Bacillota</taxon>
        <taxon>Clostridia</taxon>
        <taxon>Eubacteriales</taxon>
        <taxon>Clostridiaceae</taxon>
        <taxon>Clostridium</taxon>
    </lineage>
</organism>
<dbReference type="EMBL" id="WNUR01001231">
    <property type="protein sequence ID" value="MDZ7543474.1"/>
    <property type="molecule type" value="Genomic_DNA"/>
</dbReference>
<keyword evidence="1" id="KW-0129">CBS domain</keyword>
<dbReference type="PANTHER" id="PTHR43773:SF1">
    <property type="entry name" value="MAGNESIUM TRANSPORTER MGTE"/>
    <property type="match status" value="1"/>
</dbReference>
<evidence type="ECO:0000313" key="3">
    <source>
        <dbReference type="EMBL" id="MDZ7543474.1"/>
    </source>
</evidence>
<evidence type="ECO:0000256" key="1">
    <source>
        <dbReference type="PROSITE-ProRule" id="PRU00703"/>
    </source>
</evidence>
<reference evidence="3" key="1">
    <citation type="submission" date="2019-11" db="EMBL/GenBank/DDBJ databases">
        <title>Characterization of Clostridium perfringens isolates from swine manure treated agricultural soils.</title>
        <authorList>
            <person name="Wushke S.T."/>
        </authorList>
    </citation>
    <scope>NUCLEOTIDE SEQUENCE</scope>
    <source>
        <strain evidence="3">X62</strain>
    </source>
</reference>
<dbReference type="SUPFAM" id="SSF54631">
    <property type="entry name" value="CBS-domain pair"/>
    <property type="match status" value="1"/>
</dbReference>
<comment type="caution">
    <text evidence="3">The sequence shown here is derived from an EMBL/GenBank/DDBJ whole genome shotgun (WGS) entry which is preliminary data.</text>
</comment>
<dbReference type="GO" id="GO:0015095">
    <property type="term" value="F:magnesium ion transmembrane transporter activity"/>
    <property type="evidence" value="ECO:0007669"/>
    <property type="project" value="InterPro"/>
</dbReference>
<dbReference type="PANTHER" id="PTHR43773">
    <property type="entry name" value="MAGNESIUM TRANSPORTER MGTE"/>
    <property type="match status" value="1"/>
</dbReference>
<feature type="non-terminal residue" evidence="3">
    <location>
        <position position="1"/>
    </location>
</feature>
<dbReference type="AlphaFoldDB" id="A0AAW9KLW4"/>
<dbReference type="GO" id="GO:0016020">
    <property type="term" value="C:membrane"/>
    <property type="evidence" value="ECO:0007669"/>
    <property type="project" value="InterPro"/>
</dbReference>
<dbReference type="InterPro" id="IPR006669">
    <property type="entry name" value="MgtE_transporter"/>
</dbReference>
<dbReference type="Proteomes" id="UP001288944">
    <property type="component" value="Unassembled WGS sequence"/>
</dbReference>
<dbReference type="Gene3D" id="3.10.580.10">
    <property type="entry name" value="CBS-domain"/>
    <property type="match status" value="1"/>
</dbReference>